<dbReference type="PANTHER" id="PTHR20934">
    <property type="entry name" value="TRANSCRIPTION ELONGATION FACTOR 1 HOMOLOG"/>
    <property type="match status" value="1"/>
</dbReference>
<dbReference type="GO" id="GO:0008023">
    <property type="term" value="C:transcription elongation factor complex"/>
    <property type="evidence" value="ECO:0007669"/>
    <property type="project" value="TreeGrafter"/>
</dbReference>
<dbReference type="Gene3D" id="2.20.25.190">
    <property type="match status" value="1"/>
</dbReference>
<evidence type="ECO:0000313" key="12">
    <source>
        <dbReference type="EMBL" id="KAK0425258.1"/>
    </source>
</evidence>
<dbReference type="GO" id="GO:0008270">
    <property type="term" value="F:zinc ion binding"/>
    <property type="evidence" value="ECO:0007669"/>
    <property type="project" value="UniProtKB-KW"/>
</dbReference>
<comment type="function">
    <text evidence="1 11">Transcription elongation factor implicated in the maintenance of proper chromatin structure in actively transcribed regions.</text>
</comment>
<evidence type="ECO:0000256" key="10">
    <source>
        <dbReference type="ARBA" id="ARBA00023242"/>
    </source>
</evidence>
<evidence type="ECO:0000256" key="9">
    <source>
        <dbReference type="ARBA" id="ARBA00023163"/>
    </source>
</evidence>
<organism evidence="12 13">
    <name type="scientific">Steinernema hermaphroditum</name>
    <dbReference type="NCBI Taxonomy" id="289476"/>
    <lineage>
        <taxon>Eukaryota</taxon>
        <taxon>Metazoa</taxon>
        <taxon>Ecdysozoa</taxon>
        <taxon>Nematoda</taxon>
        <taxon>Chromadorea</taxon>
        <taxon>Rhabditida</taxon>
        <taxon>Tylenchina</taxon>
        <taxon>Panagrolaimomorpha</taxon>
        <taxon>Strongyloidoidea</taxon>
        <taxon>Steinernematidae</taxon>
        <taxon>Steinernema</taxon>
    </lineage>
</organism>
<evidence type="ECO:0000256" key="8">
    <source>
        <dbReference type="ARBA" id="ARBA00023015"/>
    </source>
</evidence>
<evidence type="ECO:0000256" key="6">
    <source>
        <dbReference type="ARBA" id="ARBA00022771"/>
    </source>
</evidence>
<evidence type="ECO:0000256" key="2">
    <source>
        <dbReference type="ARBA" id="ARBA00004123"/>
    </source>
</evidence>
<keyword evidence="6 11" id="KW-0863">Zinc-finger</keyword>
<evidence type="ECO:0000256" key="7">
    <source>
        <dbReference type="ARBA" id="ARBA00022833"/>
    </source>
</evidence>
<keyword evidence="10 11" id="KW-0539">Nucleus</keyword>
<keyword evidence="5 11" id="KW-0479">Metal-binding</keyword>
<dbReference type="EMBL" id="JAUCMV010000001">
    <property type="protein sequence ID" value="KAK0425258.1"/>
    <property type="molecule type" value="Genomic_DNA"/>
</dbReference>
<reference evidence="12" key="1">
    <citation type="submission" date="2023-06" db="EMBL/GenBank/DDBJ databases">
        <title>Genomic analysis of the entomopathogenic nematode Steinernema hermaphroditum.</title>
        <authorList>
            <person name="Schwarz E.M."/>
            <person name="Heppert J.K."/>
            <person name="Baniya A."/>
            <person name="Schwartz H.T."/>
            <person name="Tan C.-H."/>
            <person name="Antoshechkin I."/>
            <person name="Sternberg P.W."/>
            <person name="Goodrich-Blair H."/>
            <person name="Dillman A.R."/>
        </authorList>
    </citation>
    <scope>NUCLEOTIDE SEQUENCE</scope>
    <source>
        <strain evidence="12">PS9179</strain>
        <tissue evidence="12">Whole animal</tissue>
    </source>
</reference>
<evidence type="ECO:0000256" key="3">
    <source>
        <dbReference type="ARBA" id="ARBA00009730"/>
    </source>
</evidence>
<dbReference type="SUPFAM" id="SSF57783">
    <property type="entry name" value="Zinc beta-ribbon"/>
    <property type="match status" value="1"/>
</dbReference>
<name>A0AA39IJ46_9BILA</name>
<dbReference type="Pfam" id="PF05129">
    <property type="entry name" value="Zn_ribbon_Elf1"/>
    <property type="match status" value="1"/>
</dbReference>
<dbReference type="PANTHER" id="PTHR20934:SF0">
    <property type="entry name" value="TRANSCRIPTION ELONGATION FACTOR 1 HOMOLOG"/>
    <property type="match status" value="1"/>
</dbReference>
<evidence type="ECO:0000256" key="5">
    <source>
        <dbReference type="ARBA" id="ARBA00022723"/>
    </source>
</evidence>
<dbReference type="GO" id="GO:0000993">
    <property type="term" value="F:RNA polymerase II complex binding"/>
    <property type="evidence" value="ECO:0007669"/>
    <property type="project" value="TreeGrafter"/>
</dbReference>
<keyword evidence="9 11" id="KW-0804">Transcription</keyword>
<dbReference type="Proteomes" id="UP001175271">
    <property type="component" value="Unassembled WGS sequence"/>
</dbReference>
<dbReference type="InterPro" id="IPR038567">
    <property type="entry name" value="T_Elf1_sf"/>
</dbReference>
<proteinExistence type="inferred from homology"/>
<comment type="caution">
    <text evidence="12">The sequence shown here is derived from an EMBL/GenBank/DDBJ whole genome shotgun (WGS) entry which is preliminary data.</text>
</comment>
<keyword evidence="7 11" id="KW-0862">Zinc</keyword>
<comment type="subcellular location">
    <subcellularLocation>
        <location evidence="2 11">Nucleus</location>
    </subcellularLocation>
</comment>
<gene>
    <name evidence="12" type="ORF">QR680_009108</name>
</gene>
<keyword evidence="8 11" id="KW-0805">Transcription regulation</keyword>
<dbReference type="InterPro" id="IPR007808">
    <property type="entry name" value="Elf1"/>
</dbReference>
<sequence length="83" mass="9730">MGRRKATKKQAQKKSFMEPLDTLFACPFCQHERVCTVKMDYKLNLGFIRCNVCQEDFQTHIHSLSEPIDVYNDWIDACEEANN</sequence>
<evidence type="ECO:0000256" key="1">
    <source>
        <dbReference type="ARBA" id="ARBA00003357"/>
    </source>
</evidence>
<evidence type="ECO:0000256" key="4">
    <source>
        <dbReference type="ARBA" id="ARBA00014973"/>
    </source>
</evidence>
<dbReference type="FunFam" id="2.20.25.190:FF:000001">
    <property type="entry name" value="Transcription elongation factor 1 homolog"/>
    <property type="match status" value="1"/>
</dbReference>
<evidence type="ECO:0000313" key="13">
    <source>
        <dbReference type="Proteomes" id="UP001175271"/>
    </source>
</evidence>
<keyword evidence="13" id="KW-1185">Reference proteome</keyword>
<dbReference type="GO" id="GO:0006368">
    <property type="term" value="P:transcription elongation by RNA polymerase II"/>
    <property type="evidence" value="ECO:0007669"/>
    <property type="project" value="TreeGrafter"/>
</dbReference>
<comment type="similarity">
    <text evidence="3 11">Belongs to the ELOF1 family.</text>
</comment>
<dbReference type="AlphaFoldDB" id="A0AA39IJ46"/>
<evidence type="ECO:0000256" key="11">
    <source>
        <dbReference type="RuleBase" id="RU364033"/>
    </source>
</evidence>
<accession>A0AA39IJ46</accession>
<protein>
    <recommendedName>
        <fullName evidence="4 11">Transcription elongation factor 1 homolog</fullName>
    </recommendedName>
</protein>